<evidence type="ECO:0000313" key="3">
    <source>
        <dbReference type="Proteomes" id="UP000619238"/>
    </source>
</evidence>
<protein>
    <submittedName>
        <fullName evidence="2">Uncharacterized protein</fullName>
    </submittedName>
</protein>
<evidence type="ECO:0000313" key="2">
    <source>
        <dbReference type="EMBL" id="MBC8753824.1"/>
    </source>
</evidence>
<proteinExistence type="predicted"/>
<evidence type="ECO:0000256" key="1">
    <source>
        <dbReference type="SAM" id="SignalP"/>
    </source>
</evidence>
<keyword evidence="1" id="KW-0732">Signal</keyword>
<accession>A0ABR7Q5I8</accession>
<dbReference type="Proteomes" id="UP000619238">
    <property type="component" value="Unassembled WGS sequence"/>
</dbReference>
<keyword evidence="3" id="KW-1185">Reference proteome</keyword>
<feature type="chain" id="PRO_5047327191" evidence="1">
    <location>
        <begin position="21"/>
        <end position="89"/>
    </location>
</feature>
<sequence>MKNNIAFLIVCLTFSMSVSAHQPTTTFQNEITSKAFLMESSQMHTSMYMSGNGGILQLIYNAFYKVGNMISTTLTDEEVPTDEETTTEN</sequence>
<dbReference type="RefSeq" id="WP_187560861.1">
    <property type="nucleotide sequence ID" value="NZ_JACGWS010000002.1"/>
</dbReference>
<organism evidence="2 3">
    <name type="scientific">Kordia aestuariivivens</name>
    <dbReference type="NCBI Taxonomy" id="2759037"/>
    <lineage>
        <taxon>Bacteria</taxon>
        <taxon>Pseudomonadati</taxon>
        <taxon>Bacteroidota</taxon>
        <taxon>Flavobacteriia</taxon>
        <taxon>Flavobacteriales</taxon>
        <taxon>Flavobacteriaceae</taxon>
        <taxon>Kordia</taxon>
    </lineage>
</organism>
<reference evidence="2 3" key="1">
    <citation type="submission" date="2020-07" db="EMBL/GenBank/DDBJ databases">
        <title>Description of Kordia aestuariivivens sp. nov., isolated from a tidal flat.</title>
        <authorList>
            <person name="Park S."/>
            <person name="Yoon J.-H."/>
        </authorList>
    </citation>
    <scope>NUCLEOTIDE SEQUENCE [LARGE SCALE GENOMIC DNA]</scope>
    <source>
        <strain evidence="2 3">YSTF-M3</strain>
    </source>
</reference>
<name>A0ABR7Q5I8_9FLAO</name>
<dbReference type="EMBL" id="JACGWS010000002">
    <property type="protein sequence ID" value="MBC8753824.1"/>
    <property type="molecule type" value="Genomic_DNA"/>
</dbReference>
<comment type="caution">
    <text evidence="2">The sequence shown here is derived from an EMBL/GenBank/DDBJ whole genome shotgun (WGS) entry which is preliminary data.</text>
</comment>
<gene>
    <name evidence="2" type="ORF">H2O64_04030</name>
</gene>
<feature type="signal peptide" evidence="1">
    <location>
        <begin position="1"/>
        <end position="20"/>
    </location>
</feature>